<dbReference type="AlphaFoldDB" id="A0A5D4HAK7"/>
<name>A0A5D4HAK7_9SPHI</name>
<evidence type="ECO:0000313" key="2">
    <source>
        <dbReference type="Proteomes" id="UP000322362"/>
    </source>
</evidence>
<dbReference type="EMBL" id="VTAV01000001">
    <property type="protein sequence ID" value="TYR38191.1"/>
    <property type="molecule type" value="Genomic_DNA"/>
</dbReference>
<dbReference type="Proteomes" id="UP000322362">
    <property type="component" value="Unassembled WGS sequence"/>
</dbReference>
<dbReference type="Pfam" id="PF26622">
    <property type="entry name" value="DUF8199"/>
    <property type="match status" value="1"/>
</dbReference>
<keyword evidence="2" id="KW-1185">Reference proteome</keyword>
<proteinExistence type="predicted"/>
<protein>
    <submittedName>
        <fullName evidence="1">Uncharacterized protein</fullName>
    </submittedName>
</protein>
<gene>
    <name evidence="1" type="ORF">FXV77_02615</name>
</gene>
<accession>A0A5D4HAK7</accession>
<reference evidence="1 2" key="1">
    <citation type="submission" date="2019-08" db="EMBL/GenBank/DDBJ databases">
        <title>Phlebobacter frassis gen. nov. sp. nov., a new member of family Sphingobacteriaceae isolated from sand fly rearing media.</title>
        <authorList>
            <person name="Kakumanu M.L."/>
            <person name="Marayati B.F."/>
            <person name="Wada-Katsumata A."/>
            <person name="Wasserberg G."/>
            <person name="Schal C."/>
            <person name="Apperson C.S."/>
            <person name="Ponnusamy L."/>
        </authorList>
    </citation>
    <scope>NUCLEOTIDE SEQUENCE [LARGE SCALE GENOMIC DNA]</scope>
    <source>
        <strain evidence="1 2">SSI9</strain>
    </source>
</reference>
<comment type="caution">
    <text evidence="1">The sequence shown here is derived from an EMBL/GenBank/DDBJ whole genome shotgun (WGS) entry which is preliminary data.</text>
</comment>
<evidence type="ECO:0000313" key="1">
    <source>
        <dbReference type="EMBL" id="TYR38191.1"/>
    </source>
</evidence>
<dbReference type="RefSeq" id="WP_148917656.1">
    <property type="nucleotide sequence ID" value="NZ_VTAV01000001.1"/>
</dbReference>
<sequence length="112" mass="12700">MLQDNAAEHHQSCPICLDHEHEKESSSSHTCDMKGDNCCKDIRIDLKKGQEEVESTPSSFNFMTLSPATLSIIWLVVFQPHVDTQKINTGPDQFLLAKRSAPTYLLHCNFRI</sequence>
<organism evidence="1 2">
    <name type="scientific">Sphingobacterium phlebotomi</name>
    <dbReference type="NCBI Taxonomy" id="2605433"/>
    <lineage>
        <taxon>Bacteria</taxon>
        <taxon>Pseudomonadati</taxon>
        <taxon>Bacteroidota</taxon>
        <taxon>Sphingobacteriia</taxon>
        <taxon>Sphingobacteriales</taxon>
        <taxon>Sphingobacteriaceae</taxon>
        <taxon>Sphingobacterium</taxon>
    </lineage>
</organism>
<dbReference type="InterPro" id="IPR058512">
    <property type="entry name" value="DUF8199"/>
</dbReference>